<evidence type="ECO:0000256" key="1">
    <source>
        <dbReference type="SAM" id="MobiDB-lite"/>
    </source>
</evidence>
<keyword evidence="2" id="KW-0496">Mitochondrion</keyword>
<geneLocation type="mitochondrion" evidence="2"/>
<sequence length="38" mass="4474">MTRTSSQVGPIRTETSRLRASYSMKKDSRCIKRPRFEL</sequence>
<reference evidence="2" key="1">
    <citation type="submission" date="2017-03" db="EMBL/GenBank/DDBJ databases">
        <title>The mitochondrial genome of the carnivorous plant Utricularia reniformis (Lentibulariaceae): structure, comparative analysis and evolutionary landmarks.</title>
        <authorList>
            <person name="Silva S.R."/>
            <person name="Alvarenga D.O."/>
            <person name="Michael T.P."/>
            <person name="Miranda V.F.O."/>
            <person name="Varani A.M."/>
        </authorList>
    </citation>
    <scope>NUCLEOTIDE SEQUENCE</scope>
</reference>
<accession>A0A1Y0B085</accession>
<proteinExistence type="predicted"/>
<gene>
    <name evidence="2" type="ORF">AEK19_MT0543</name>
</gene>
<dbReference type="AlphaFoldDB" id="A0A1Y0B085"/>
<protein>
    <submittedName>
        <fullName evidence="2">Uncharacterized protein</fullName>
    </submittedName>
</protein>
<organism evidence="2">
    <name type="scientific">Utricularia reniformis</name>
    <dbReference type="NCBI Taxonomy" id="192314"/>
    <lineage>
        <taxon>Eukaryota</taxon>
        <taxon>Viridiplantae</taxon>
        <taxon>Streptophyta</taxon>
        <taxon>Embryophyta</taxon>
        <taxon>Tracheophyta</taxon>
        <taxon>Spermatophyta</taxon>
        <taxon>Magnoliopsida</taxon>
        <taxon>eudicotyledons</taxon>
        <taxon>Gunneridae</taxon>
        <taxon>Pentapetalae</taxon>
        <taxon>asterids</taxon>
        <taxon>lamiids</taxon>
        <taxon>Lamiales</taxon>
        <taxon>Lentibulariaceae</taxon>
        <taxon>Utricularia</taxon>
    </lineage>
</organism>
<evidence type="ECO:0000313" key="2">
    <source>
        <dbReference type="EMBL" id="ART30799.1"/>
    </source>
</evidence>
<dbReference type="EMBL" id="KY774314">
    <property type="protein sequence ID" value="ART30799.1"/>
    <property type="molecule type" value="Genomic_DNA"/>
</dbReference>
<name>A0A1Y0B085_9LAMI</name>
<feature type="region of interest" description="Disordered" evidence="1">
    <location>
        <begin position="1"/>
        <end position="26"/>
    </location>
</feature>